<organism evidence="2 3">
    <name type="scientific">Eiseniibacteriota bacterium</name>
    <dbReference type="NCBI Taxonomy" id="2212470"/>
    <lineage>
        <taxon>Bacteria</taxon>
        <taxon>Candidatus Eiseniibacteriota</taxon>
    </lineage>
</organism>
<evidence type="ECO:0000313" key="2">
    <source>
        <dbReference type="EMBL" id="TMQ64979.1"/>
    </source>
</evidence>
<dbReference type="InterPro" id="IPR016181">
    <property type="entry name" value="Acyl_CoA_acyltransferase"/>
</dbReference>
<dbReference type="SUPFAM" id="SSF55729">
    <property type="entry name" value="Acyl-CoA N-acyltransferases (Nat)"/>
    <property type="match status" value="1"/>
</dbReference>
<dbReference type="CDD" id="cd04301">
    <property type="entry name" value="NAT_SF"/>
    <property type="match status" value="1"/>
</dbReference>
<comment type="caution">
    <text evidence="2">The sequence shown here is derived from an EMBL/GenBank/DDBJ whole genome shotgun (WGS) entry which is preliminary data.</text>
</comment>
<dbReference type="InterPro" id="IPR000182">
    <property type="entry name" value="GNAT_dom"/>
</dbReference>
<dbReference type="PROSITE" id="PS51186">
    <property type="entry name" value="GNAT"/>
    <property type="match status" value="1"/>
</dbReference>
<feature type="domain" description="N-acetyltransferase" evidence="1">
    <location>
        <begin position="1"/>
        <end position="156"/>
    </location>
</feature>
<dbReference type="Gene3D" id="3.40.630.30">
    <property type="match status" value="1"/>
</dbReference>
<sequence length="170" mass="18686">MWPRLAAAEFKAGAGAGNKRRLARLVREGKRPGLIGYVAGEPVAWCAFAPREAYPRIESSRNLARVDDSPVWSVPCFFVAKGHRKRGLTVRLLREIARHAKARGATILEGYPVEPKGGKTADVFAWTGLASAFRAAGFTEVARRSATRPIMRRMLRGRSSRAARGKRESA</sequence>
<name>A0A538TMX7_UNCEI</name>
<protein>
    <submittedName>
        <fullName evidence="2">GNAT family N-acetyltransferase</fullName>
    </submittedName>
</protein>
<dbReference type="AlphaFoldDB" id="A0A538TMX7"/>
<dbReference type="Proteomes" id="UP000316609">
    <property type="component" value="Unassembled WGS sequence"/>
</dbReference>
<evidence type="ECO:0000259" key="1">
    <source>
        <dbReference type="PROSITE" id="PS51186"/>
    </source>
</evidence>
<dbReference type="EMBL" id="VBOY01000077">
    <property type="protein sequence ID" value="TMQ64979.1"/>
    <property type="molecule type" value="Genomic_DNA"/>
</dbReference>
<gene>
    <name evidence="2" type="ORF">E6K78_08480</name>
</gene>
<proteinExistence type="predicted"/>
<accession>A0A538TMX7</accession>
<dbReference type="GO" id="GO:0016747">
    <property type="term" value="F:acyltransferase activity, transferring groups other than amino-acyl groups"/>
    <property type="evidence" value="ECO:0007669"/>
    <property type="project" value="InterPro"/>
</dbReference>
<evidence type="ECO:0000313" key="3">
    <source>
        <dbReference type="Proteomes" id="UP000316609"/>
    </source>
</evidence>
<keyword evidence="2" id="KW-0808">Transferase</keyword>
<reference evidence="2 3" key="1">
    <citation type="journal article" date="2019" name="Nat. Microbiol.">
        <title>Mediterranean grassland soil C-N compound turnover is dependent on rainfall and depth, and is mediated by genomically divergent microorganisms.</title>
        <authorList>
            <person name="Diamond S."/>
            <person name="Andeer P.F."/>
            <person name="Li Z."/>
            <person name="Crits-Christoph A."/>
            <person name="Burstein D."/>
            <person name="Anantharaman K."/>
            <person name="Lane K.R."/>
            <person name="Thomas B.C."/>
            <person name="Pan C."/>
            <person name="Northen T.R."/>
            <person name="Banfield J.F."/>
        </authorList>
    </citation>
    <scope>NUCLEOTIDE SEQUENCE [LARGE SCALE GENOMIC DNA]</scope>
    <source>
        <strain evidence="2">WS_8</strain>
    </source>
</reference>
<dbReference type="Pfam" id="PF00583">
    <property type="entry name" value="Acetyltransf_1"/>
    <property type="match status" value="1"/>
</dbReference>